<evidence type="ECO:0000313" key="2">
    <source>
        <dbReference type="Proteomes" id="UP001164539"/>
    </source>
</evidence>
<reference evidence="1 2" key="1">
    <citation type="journal article" date="2023" name="Science">
        <title>Complex scaffold remodeling in plant triterpene biosynthesis.</title>
        <authorList>
            <person name="De La Pena R."/>
            <person name="Hodgson H."/>
            <person name="Liu J.C."/>
            <person name="Stephenson M.J."/>
            <person name="Martin A.C."/>
            <person name="Owen C."/>
            <person name="Harkess A."/>
            <person name="Leebens-Mack J."/>
            <person name="Jimenez L.E."/>
            <person name="Osbourn A."/>
            <person name="Sattely E.S."/>
        </authorList>
    </citation>
    <scope>NUCLEOTIDE SEQUENCE [LARGE SCALE GENOMIC DNA]</scope>
    <source>
        <strain evidence="2">cv. JPN11</strain>
        <tissue evidence="1">Leaf</tissue>
    </source>
</reference>
<gene>
    <name evidence="1" type="ORF">OWV82_022884</name>
</gene>
<accession>A0ACC1WUS5</accession>
<sequence length="246" mass="27716">MLRKFGLAADNIVDAQIINVKGRLLDRKSMGEDLFWAIRGGGGGNFGVVVAWKLKLVTVPSTVTTFTVVRTPEQNATKIIHEWQCIANRLLPLMQESFLELGLTKEDCTEMSWIESVVHYAGFQTGDSLDALLSRNSSTKGFFKIKSDYVKEPIPENAFREIYHKFYENEGHNAFIAFIPYGGKMSEVPETELPFPHRAGNLFKIVYGVGWGEDGASQRHNRLDQKVIQLHDSLCFQKSSRGICQL</sequence>
<comment type="caution">
    <text evidence="1">The sequence shown here is derived from an EMBL/GenBank/DDBJ whole genome shotgun (WGS) entry which is preliminary data.</text>
</comment>
<proteinExistence type="predicted"/>
<evidence type="ECO:0000313" key="1">
    <source>
        <dbReference type="EMBL" id="KAJ4702901.1"/>
    </source>
</evidence>
<keyword evidence="2" id="KW-1185">Reference proteome</keyword>
<name>A0ACC1WUS5_MELAZ</name>
<dbReference type="EMBL" id="CM051406">
    <property type="protein sequence ID" value="KAJ4702901.1"/>
    <property type="molecule type" value="Genomic_DNA"/>
</dbReference>
<dbReference type="Proteomes" id="UP001164539">
    <property type="component" value="Chromosome 13"/>
</dbReference>
<protein>
    <submittedName>
        <fullName evidence="1">FAD-binding Berberine family protein</fullName>
    </submittedName>
</protein>
<organism evidence="1 2">
    <name type="scientific">Melia azedarach</name>
    <name type="common">Chinaberry tree</name>
    <dbReference type="NCBI Taxonomy" id="155640"/>
    <lineage>
        <taxon>Eukaryota</taxon>
        <taxon>Viridiplantae</taxon>
        <taxon>Streptophyta</taxon>
        <taxon>Embryophyta</taxon>
        <taxon>Tracheophyta</taxon>
        <taxon>Spermatophyta</taxon>
        <taxon>Magnoliopsida</taxon>
        <taxon>eudicotyledons</taxon>
        <taxon>Gunneridae</taxon>
        <taxon>Pentapetalae</taxon>
        <taxon>rosids</taxon>
        <taxon>malvids</taxon>
        <taxon>Sapindales</taxon>
        <taxon>Meliaceae</taxon>
        <taxon>Melia</taxon>
    </lineage>
</organism>